<dbReference type="KEGG" id="oaa:103169953"/>
<dbReference type="Gene3D" id="2.30.42.10">
    <property type="match status" value="1"/>
</dbReference>
<dbReference type="RefSeq" id="XP_028936717.1">
    <property type="nucleotide sequence ID" value="XM_029080884.2"/>
</dbReference>
<reference evidence="3" key="1">
    <citation type="submission" date="2025-08" db="UniProtKB">
        <authorList>
            <consortium name="Ensembl"/>
        </authorList>
    </citation>
    <scope>IDENTIFICATION</scope>
    <source>
        <strain evidence="3">Glennie</strain>
    </source>
</reference>
<dbReference type="InterPro" id="IPR051741">
    <property type="entry name" value="PAR6_homolog"/>
</dbReference>
<dbReference type="GO" id="GO:0016324">
    <property type="term" value="C:apical plasma membrane"/>
    <property type="evidence" value="ECO:0000318"/>
    <property type="project" value="GO_Central"/>
</dbReference>
<feature type="region of interest" description="Disordered" evidence="1">
    <location>
        <begin position="976"/>
        <end position="1001"/>
    </location>
</feature>
<dbReference type="PANTHER" id="PTHR14102:SF12">
    <property type="entry name" value="CDNA SEQUENCE BC034090"/>
    <property type="match status" value="1"/>
</dbReference>
<keyword evidence="4" id="KW-1185">Reference proteome</keyword>
<dbReference type="InterPro" id="IPR036034">
    <property type="entry name" value="PDZ_sf"/>
</dbReference>
<dbReference type="InterPro" id="IPR032756">
    <property type="entry name" value="DUF4685"/>
</dbReference>
<dbReference type="Pfam" id="PF00595">
    <property type="entry name" value="PDZ"/>
    <property type="match status" value="1"/>
</dbReference>
<feature type="region of interest" description="Disordered" evidence="1">
    <location>
        <begin position="337"/>
        <end position="699"/>
    </location>
</feature>
<dbReference type="CTD" id="57710"/>
<dbReference type="GO" id="GO:0007163">
    <property type="term" value="P:establishment or maintenance of cell polarity"/>
    <property type="evidence" value="ECO:0000318"/>
    <property type="project" value="GO_Central"/>
</dbReference>
<feature type="compositionally biased region" description="Basic and acidic residues" evidence="1">
    <location>
        <begin position="899"/>
        <end position="914"/>
    </location>
</feature>
<feature type="region of interest" description="Disordered" evidence="1">
    <location>
        <begin position="290"/>
        <end position="314"/>
    </location>
</feature>
<name>A0A6I8NSR9_ORNAN</name>
<dbReference type="PANTHER" id="PTHR14102">
    <property type="entry name" value="PAR-6-RELATED"/>
    <property type="match status" value="1"/>
</dbReference>
<dbReference type="FunCoup" id="A0A6I8NSR9">
    <property type="interactions" value="82"/>
</dbReference>
<dbReference type="Pfam" id="PF15737">
    <property type="entry name" value="DUF4685"/>
    <property type="match status" value="1"/>
</dbReference>
<evidence type="ECO:0000313" key="3">
    <source>
        <dbReference type="Ensembl" id="ENSOANP00000044299.1"/>
    </source>
</evidence>
<dbReference type="GO" id="GO:0005938">
    <property type="term" value="C:cell cortex"/>
    <property type="evidence" value="ECO:0000318"/>
    <property type="project" value="GO_Central"/>
</dbReference>
<protein>
    <submittedName>
        <fullName evidence="3">KIAA1614</fullName>
    </submittedName>
</protein>
<dbReference type="OMA" id="GPGPCNK"/>
<sequence>MDLSTGRKRSGKDPNQQGSRAPLRPLVCPQDAREPRGSATEPDEEWEKWPEGPSVLESKVRALKEKRTAGGPGAPGVAPQDWPTPKNPKSRQGRAETVLPAGEDVGTAPQAQVRSYLMEALLLLGNSEEAESQPVRVGAGPESPPRAHRGTDASKGAGAGWGSCPGRSRRPLDPDCRQLQGTDCFPQGTLQRASPRSPVGPDACGELGLIAHKSSPGNNKPDPHREGPVPAPEASGPALEGRLWQIGSWNSLAGSTCALSLADRVERNRVVLQETLSLAGKRHLRRYQEVGAPTQAQEGKTPEPLMSDLDWDSGISLQDSDGCRACVPSQELVLSPQSEQAKQLLQRGRMKARTGPLRASHDILPASVPHQRFAGGDPAPEPRMTSAPRDGDGSHGGNLSDSSSGESGCGQPRKRGLSPSRVRFEDESTRDAEVRYLDRMQQRQRRMLDSMVRSWTRGPLGSKPDPSDYINGDLSWREDRWGGPVRRPPGRGSAGGPGRRDPMGQPPGSYAEKCGTCGSYLQQRSGGDSAQEGGASGGLDRGSQGAIKASQGQGSPRWVSPSQRQLQVERVQETYIGQVTEPEEADSALDSTDTSEGGRTDSEEAGISCPRRLRSHSPCSRAPQAREKQLQGRDVELGKPDISRSQGSPPWTPQVPAGDRMTEKSRKFQVPRADAIPEPPAAINSHSTREDQSPVSPLLAGAAWGGSWAHCGGTASLQPMPPGSWEGAKVLGQELPESILVAPGRTCRRPVLSFLRAQGPAPPKPCRRAVLARDSEWGGLGPELPRDPVIARPTLPPSPNGSAGGEPTALETHPGPRVRSRLRVLSNDNCKNIRPREQPGSRRTSAGQNPWERSPGSQEPGPPSEPGKEGELPGPLPSAATTGITVSMAIVAPLSNHKPRLEPDGDLQGKKLPSEDSTSPRESQGADPEPSVPVAGPARENRKGSGVSPALGLKKFFSTLGQSTRQKLGRFRSYSLERIPPQGPDPDPSSQAGEAWGSRVKKAPSLQSLRMVSPFHQPRKVASTLSLQGLLGKADRSGLYLVGDQRGRPGAAGRRSLSVEDISAPNLARTVGRVLEVFPDGTSQLQLQRPPQGTFGFWVSSGNGRPDTGFYIQEMVDSHTAKLYAGLLGVGDEILEVNGTKVTGLGLAHINELLTQADSLSIRVLRQRRNQR</sequence>
<feature type="compositionally biased region" description="Polar residues" evidence="1">
    <location>
        <begin position="550"/>
        <end position="566"/>
    </location>
</feature>
<feature type="compositionally biased region" description="Basic and acidic residues" evidence="1">
    <location>
        <begin position="58"/>
        <end position="68"/>
    </location>
</feature>
<dbReference type="PROSITE" id="PS50106">
    <property type="entry name" value="PDZ"/>
    <property type="match status" value="1"/>
</dbReference>
<dbReference type="Proteomes" id="UP000002279">
    <property type="component" value="Unplaced"/>
</dbReference>
<feature type="compositionally biased region" description="Basic and acidic residues" evidence="1">
    <location>
        <begin position="624"/>
        <end position="642"/>
    </location>
</feature>
<dbReference type="InParanoid" id="A0A6I8NSR9"/>
<dbReference type="GeneTree" id="ENSGT00390000013003"/>
<dbReference type="FunFam" id="2.30.42.10:FF:000215">
    <property type="entry name" value="uncharacterized protein KIAA1614 homolog"/>
    <property type="match status" value="1"/>
</dbReference>
<organism evidence="3 4">
    <name type="scientific">Ornithorhynchus anatinus</name>
    <name type="common">Duckbill platypus</name>
    <dbReference type="NCBI Taxonomy" id="9258"/>
    <lineage>
        <taxon>Eukaryota</taxon>
        <taxon>Metazoa</taxon>
        <taxon>Chordata</taxon>
        <taxon>Craniata</taxon>
        <taxon>Vertebrata</taxon>
        <taxon>Euteleostomi</taxon>
        <taxon>Mammalia</taxon>
        <taxon>Monotremata</taxon>
        <taxon>Ornithorhynchidae</taxon>
        <taxon>Ornithorhynchus</taxon>
    </lineage>
</organism>
<dbReference type="GO" id="GO:0005634">
    <property type="term" value="C:nucleus"/>
    <property type="evidence" value="ECO:0000318"/>
    <property type="project" value="GO_Central"/>
</dbReference>
<dbReference type="AlphaFoldDB" id="A0A6I8NSR9"/>
<dbReference type="InterPro" id="IPR001478">
    <property type="entry name" value="PDZ"/>
</dbReference>
<dbReference type="SMART" id="SM00228">
    <property type="entry name" value="PDZ"/>
    <property type="match status" value="1"/>
</dbReference>
<feature type="region of interest" description="Disordered" evidence="1">
    <location>
        <begin position="1"/>
        <end position="110"/>
    </location>
</feature>
<feature type="domain" description="PDZ" evidence="2">
    <location>
        <begin position="1084"/>
        <end position="1169"/>
    </location>
</feature>
<dbReference type="Ensembl" id="ENSOANT00000075812.1">
    <property type="protein sequence ID" value="ENSOANP00000044299.1"/>
    <property type="gene ID" value="ENSOANG00000009632.3"/>
</dbReference>
<accession>A0A6I8NSR9</accession>
<evidence type="ECO:0000256" key="1">
    <source>
        <dbReference type="SAM" id="MobiDB-lite"/>
    </source>
</evidence>
<feature type="region of interest" description="Disordered" evidence="1">
    <location>
        <begin position="775"/>
        <end position="950"/>
    </location>
</feature>
<proteinExistence type="predicted"/>
<dbReference type="GO" id="GO:0007098">
    <property type="term" value="P:centrosome cycle"/>
    <property type="evidence" value="ECO:0000318"/>
    <property type="project" value="GO_Central"/>
</dbReference>
<feature type="region of interest" description="Disordered" evidence="1">
    <location>
        <begin position="127"/>
        <end position="237"/>
    </location>
</feature>
<gene>
    <name evidence="3" type="primary">KIAA1614</name>
</gene>
<feature type="compositionally biased region" description="Basic residues" evidence="1">
    <location>
        <begin position="1"/>
        <end position="10"/>
    </location>
</feature>
<evidence type="ECO:0000259" key="2">
    <source>
        <dbReference type="PROSITE" id="PS50106"/>
    </source>
</evidence>
<feature type="compositionally biased region" description="Polar residues" evidence="1">
    <location>
        <begin position="519"/>
        <end position="528"/>
    </location>
</feature>
<dbReference type="SUPFAM" id="SSF50156">
    <property type="entry name" value="PDZ domain-like"/>
    <property type="match status" value="1"/>
</dbReference>
<evidence type="ECO:0000313" key="4">
    <source>
        <dbReference type="Proteomes" id="UP000002279"/>
    </source>
</evidence>
<dbReference type="Bgee" id="ENSOANG00000009632">
    <property type="expression patterns" value="Expressed in adult mammalian kidney and 7 other cell types or tissues"/>
</dbReference>
<dbReference type="GeneID" id="103169953"/>
<dbReference type="OrthoDB" id="10058001at2759"/>
<feature type="compositionally biased region" description="Basic and acidic residues" evidence="1">
    <location>
        <begin position="422"/>
        <end position="441"/>
    </location>
</feature>
<reference evidence="3" key="2">
    <citation type="submission" date="2025-09" db="UniProtKB">
        <authorList>
            <consortium name="Ensembl"/>
        </authorList>
    </citation>
    <scope>IDENTIFICATION</scope>
    <source>
        <strain evidence="3">Glennie</strain>
    </source>
</reference>
<dbReference type="GO" id="GO:0060341">
    <property type="term" value="P:regulation of cellular localization"/>
    <property type="evidence" value="ECO:0000318"/>
    <property type="project" value="GO_Central"/>
</dbReference>
<feature type="compositionally biased region" description="Polar residues" evidence="1">
    <location>
        <begin position="397"/>
        <end position="406"/>
    </location>
</feature>